<feature type="region of interest" description="Disordered" evidence="6">
    <location>
        <begin position="649"/>
        <end position="739"/>
    </location>
</feature>
<dbReference type="AlphaFoldDB" id="A0A9N9YXS0"/>
<evidence type="ECO:0000256" key="1">
    <source>
        <dbReference type="ARBA" id="ARBA00004123"/>
    </source>
</evidence>
<reference evidence="9" key="1">
    <citation type="submission" date="2019-06" db="EMBL/GenBank/DDBJ databases">
        <authorList>
            <person name="Broberg M."/>
        </authorList>
    </citation>
    <scope>NUCLEOTIDE SEQUENCE [LARGE SCALE GENOMIC DNA]</scope>
</reference>
<dbReference type="InterPro" id="IPR034808">
    <property type="entry name" value="Nop4p_RRM3"/>
</dbReference>
<protein>
    <recommendedName>
        <fullName evidence="7">RRM domain-containing protein</fullName>
    </recommendedName>
</protein>
<dbReference type="PANTHER" id="PTHR48039">
    <property type="entry name" value="RNA-BINDING MOTIF PROTEIN 14B"/>
    <property type="match status" value="1"/>
</dbReference>
<dbReference type="PROSITE" id="PS50102">
    <property type="entry name" value="RRM"/>
    <property type="match status" value="4"/>
</dbReference>
<proteinExistence type="predicted"/>
<dbReference type="InterPro" id="IPR051945">
    <property type="entry name" value="RRM_MRD1_RNA_proc_ribogen"/>
</dbReference>
<evidence type="ECO:0000313" key="8">
    <source>
        <dbReference type="EMBL" id="CAH0044000.1"/>
    </source>
</evidence>
<feature type="region of interest" description="Disordered" evidence="6">
    <location>
        <begin position="238"/>
        <end position="280"/>
    </location>
</feature>
<feature type="region of interest" description="Disordered" evidence="6">
    <location>
        <begin position="294"/>
        <end position="333"/>
    </location>
</feature>
<dbReference type="CDD" id="cd12676">
    <property type="entry name" value="RRM3_Nop4p"/>
    <property type="match status" value="1"/>
</dbReference>
<name>A0A9N9YXS0_9HYPO</name>
<evidence type="ECO:0000313" key="9">
    <source>
        <dbReference type="Proteomes" id="UP000775872"/>
    </source>
</evidence>
<keyword evidence="4" id="KW-0539">Nucleus</keyword>
<feature type="region of interest" description="Disordered" evidence="6">
    <location>
        <begin position="541"/>
        <end position="576"/>
    </location>
</feature>
<comment type="subcellular location">
    <subcellularLocation>
        <location evidence="1">Nucleus</location>
    </subcellularLocation>
</comment>
<evidence type="ECO:0000256" key="3">
    <source>
        <dbReference type="ARBA" id="ARBA00022884"/>
    </source>
</evidence>
<feature type="region of interest" description="Disordered" evidence="6">
    <location>
        <begin position="393"/>
        <end position="419"/>
    </location>
</feature>
<comment type="caution">
    <text evidence="8">The sequence shown here is derived from an EMBL/GenBank/DDBJ whole genome shotgun (WGS) entry which is preliminary data.</text>
</comment>
<sequence>MADTTANRKRGRTEAEADDNEASNIDQIIAEQVINPTNAKQPSAKKARVEERRSIFVRSLPPNVTNEGLAEFFSEYFPVKHATVITDPKTKESRGYGFVTFADAEDASQAKTALDKKLWEGRSIRVDIAEPRSRNNTGESKQAITGKPPARNEIQNPTKLIVRNLPWSVKTSEQLSHLFRSFGKVKFADLPSSKGKLKGFGFVTLRGRKNAEKALEAINGKEIDGRTLAVDWAVDKETWEGQQQKDDGEKGNKEAKKEAKRSDAAKDEDDDQADSKEEGVDADLANFLKNHMQNMEDEDDEDEDEEKDDDDDDEEEGEGEQSKSKESRKSTDNSSTIFIRNLPFTTTDEQLKGFFMHFGNVRYARVVMDKATDRPAGTGFVCFFNEEDAKTCVKGAPRPQQPTSTKAKHSILQDENADPDGKYTLDGRLLQVAQAVSKETAANLADSSSAKRREKDKRRLFLLSEGSIGRNSPIFNLLSQPELQMRQASAAQRKKLVEKNPSLHISLTRLAIRNIPREVGSKELKDLARKAIVGFAKDVKEGRRQPLSKEENARDGKDTKDKERERKQKGKGIVRQAKIVFESNQGSKVDEKSGAGKSRGYGFIEYTSHHWALMGLRYLNGMQLDGDNNRKQRLIVEFAIENAQVVQRRRANEQNTAHSAQKQPASGKPNQESGKAEQVSRILKENKKARGKDGQRPSKTKGKGKEEIEDKGDDKPDMKQTLIARKRLMRKKKAHSRGK</sequence>
<feature type="compositionally biased region" description="Basic residues" evidence="6">
    <location>
        <begin position="724"/>
        <end position="739"/>
    </location>
</feature>
<feature type="domain" description="RRM" evidence="7">
    <location>
        <begin position="53"/>
        <end position="131"/>
    </location>
</feature>
<dbReference type="EMBL" id="CABFOC020000005">
    <property type="protein sequence ID" value="CAH0044000.1"/>
    <property type="molecule type" value="Genomic_DNA"/>
</dbReference>
<dbReference type="Pfam" id="PF00076">
    <property type="entry name" value="RRM_1"/>
    <property type="match status" value="3"/>
</dbReference>
<evidence type="ECO:0000256" key="4">
    <source>
        <dbReference type="ARBA" id="ARBA00023242"/>
    </source>
</evidence>
<gene>
    <name evidence="8" type="ORF">CSOL1703_00009761</name>
</gene>
<feature type="region of interest" description="Disordered" evidence="6">
    <location>
        <begin position="1"/>
        <end position="24"/>
    </location>
</feature>
<dbReference type="InterPro" id="IPR000504">
    <property type="entry name" value="RRM_dom"/>
</dbReference>
<feature type="domain" description="RRM" evidence="7">
    <location>
        <begin position="335"/>
        <end position="437"/>
    </location>
</feature>
<feature type="compositionally biased region" description="Acidic residues" evidence="6">
    <location>
        <begin position="295"/>
        <end position="319"/>
    </location>
</feature>
<evidence type="ECO:0000256" key="5">
    <source>
        <dbReference type="PROSITE-ProRule" id="PRU00176"/>
    </source>
</evidence>
<keyword evidence="3 5" id="KW-0694">RNA-binding</keyword>
<dbReference type="PANTHER" id="PTHR48039:SF5">
    <property type="entry name" value="RNA-BINDING PROTEIN 28"/>
    <property type="match status" value="1"/>
</dbReference>
<feature type="domain" description="RRM" evidence="7">
    <location>
        <begin position="158"/>
        <end position="235"/>
    </location>
</feature>
<dbReference type="FunFam" id="3.30.70.330:FF:000406">
    <property type="entry name" value="Related to Nucleolar protein NOP4"/>
    <property type="match status" value="1"/>
</dbReference>
<feature type="compositionally biased region" description="Basic and acidic residues" evidence="6">
    <location>
        <begin position="320"/>
        <end position="331"/>
    </location>
</feature>
<dbReference type="SUPFAM" id="SSF54928">
    <property type="entry name" value="RNA-binding domain, RBD"/>
    <property type="match status" value="3"/>
</dbReference>
<accession>A0A9N9YXS0</accession>
<dbReference type="Gene3D" id="3.30.70.330">
    <property type="match status" value="4"/>
</dbReference>
<dbReference type="SMART" id="SM00360">
    <property type="entry name" value="RRM"/>
    <property type="match status" value="4"/>
</dbReference>
<feature type="compositionally biased region" description="Polar residues" evidence="6">
    <location>
        <begin position="134"/>
        <end position="143"/>
    </location>
</feature>
<dbReference type="OrthoDB" id="267048at2759"/>
<evidence type="ECO:0000259" key="7">
    <source>
        <dbReference type="PROSITE" id="PS50102"/>
    </source>
</evidence>
<keyword evidence="2" id="KW-0677">Repeat</keyword>
<feature type="compositionally biased region" description="Basic and acidic residues" evidence="6">
    <location>
        <begin position="541"/>
        <end position="566"/>
    </location>
</feature>
<feature type="compositionally biased region" description="Basic and acidic residues" evidence="6">
    <location>
        <begin position="238"/>
        <end position="265"/>
    </location>
</feature>
<dbReference type="InterPro" id="IPR012677">
    <property type="entry name" value="Nucleotide-bd_a/b_plait_sf"/>
</dbReference>
<feature type="domain" description="RRM" evidence="7">
    <location>
        <begin position="508"/>
        <end position="641"/>
    </location>
</feature>
<evidence type="ECO:0000256" key="6">
    <source>
        <dbReference type="SAM" id="MobiDB-lite"/>
    </source>
</evidence>
<organism evidence="8 9">
    <name type="scientific">Clonostachys solani</name>
    <dbReference type="NCBI Taxonomy" id="160281"/>
    <lineage>
        <taxon>Eukaryota</taxon>
        <taxon>Fungi</taxon>
        <taxon>Dikarya</taxon>
        <taxon>Ascomycota</taxon>
        <taxon>Pezizomycotina</taxon>
        <taxon>Sordariomycetes</taxon>
        <taxon>Hypocreomycetidae</taxon>
        <taxon>Hypocreales</taxon>
        <taxon>Bionectriaceae</taxon>
        <taxon>Clonostachys</taxon>
    </lineage>
</organism>
<evidence type="ECO:0000256" key="2">
    <source>
        <dbReference type="ARBA" id="ARBA00022737"/>
    </source>
</evidence>
<feature type="compositionally biased region" description="Polar residues" evidence="6">
    <location>
        <begin position="653"/>
        <end position="673"/>
    </location>
</feature>
<dbReference type="GO" id="GO:0005730">
    <property type="term" value="C:nucleolus"/>
    <property type="evidence" value="ECO:0007669"/>
    <property type="project" value="TreeGrafter"/>
</dbReference>
<dbReference type="InterPro" id="IPR035979">
    <property type="entry name" value="RBD_domain_sf"/>
</dbReference>
<feature type="compositionally biased region" description="Basic and acidic residues" evidence="6">
    <location>
        <begin position="682"/>
        <end position="696"/>
    </location>
</feature>
<feature type="region of interest" description="Disordered" evidence="6">
    <location>
        <begin position="130"/>
        <end position="153"/>
    </location>
</feature>
<reference evidence="8 9" key="2">
    <citation type="submission" date="2021-10" db="EMBL/GenBank/DDBJ databases">
        <authorList>
            <person name="Piombo E."/>
        </authorList>
    </citation>
    <scope>NUCLEOTIDE SEQUENCE [LARGE SCALE GENOMIC DNA]</scope>
</reference>
<dbReference type="Proteomes" id="UP000775872">
    <property type="component" value="Unassembled WGS sequence"/>
</dbReference>
<dbReference type="GO" id="GO:0003729">
    <property type="term" value="F:mRNA binding"/>
    <property type="evidence" value="ECO:0007669"/>
    <property type="project" value="TreeGrafter"/>
</dbReference>
<keyword evidence="9" id="KW-1185">Reference proteome</keyword>
<feature type="compositionally biased region" description="Basic and acidic residues" evidence="6">
    <location>
        <begin position="703"/>
        <end position="718"/>
    </location>
</feature>